<evidence type="ECO:0008006" key="2">
    <source>
        <dbReference type="Google" id="ProtNLM"/>
    </source>
</evidence>
<accession>A0A1W1BGS2</accession>
<proteinExistence type="predicted"/>
<reference evidence="1" key="1">
    <citation type="submission" date="2016-10" db="EMBL/GenBank/DDBJ databases">
        <authorList>
            <person name="de Groot N.N."/>
        </authorList>
    </citation>
    <scope>NUCLEOTIDE SEQUENCE</scope>
</reference>
<protein>
    <recommendedName>
        <fullName evidence="2">N-acetyltransferase domain-containing protein</fullName>
    </recommendedName>
</protein>
<organism evidence="1">
    <name type="scientific">hydrothermal vent metagenome</name>
    <dbReference type="NCBI Taxonomy" id="652676"/>
    <lineage>
        <taxon>unclassified sequences</taxon>
        <taxon>metagenomes</taxon>
        <taxon>ecological metagenomes</taxon>
    </lineage>
</organism>
<gene>
    <name evidence="1" type="ORF">MNB_SV-12-33</name>
</gene>
<dbReference type="AlphaFoldDB" id="A0A1W1BGS2"/>
<sequence length="163" mass="19087">MKTDEIVKAIREQQLKTFEKRDYIDVLSENEIRNLLLEKNYFYIKRDNELLASCYIKPLVEKPKIYRLGGLSIKNSSFIARKASVELLKKTQNYLVKYNIAFVVQTDTASIESFLIDNGAKKISFEEGLVQYPLFIKAYIDDSVRSKEYFNSKIFYVREGNVL</sequence>
<evidence type="ECO:0000313" key="1">
    <source>
        <dbReference type="EMBL" id="SFV52703.1"/>
    </source>
</evidence>
<name>A0A1W1BGS2_9ZZZZ</name>
<dbReference type="EMBL" id="FPHE01000036">
    <property type="protein sequence ID" value="SFV52703.1"/>
    <property type="molecule type" value="Genomic_DNA"/>
</dbReference>